<name>A0A1J5P7L2_9ZZZZ</name>
<dbReference type="InterPro" id="IPR000361">
    <property type="entry name" value="ATAP_core_dom"/>
</dbReference>
<dbReference type="Gene3D" id="2.60.300.12">
    <property type="entry name" value="HesB-like domain"/>
    <property type="match status" value="1"/>
</dbReference>
<dbReference type="SUPFAM" id="SSF89360">
    <property type="entry name" value="HesB-like domain"/>
    <property type="match status" value="1"/>
</dbReference>
<dbReference type="EMBL" id="MLJW01008706">
    <property type="protein sequence ID" value="OIQ63775.1"/>
    <property type="molecule type" value="Genomic_DNA"/>
</dbReference>
<feature type="domain" description="Core" evidence="1">
    <location>
        <begin position="5"/>
        <end position="107"/>
    </location>
</feature>
<evidence type="ECO:0000259" key="1">
    <source>
        <dbReference type="Pfam" id="PF01521"/>
    </source>
</evidence>
<sequence length="129" mass="13100">MTPSHLTVTPAAEKFMRRIVRFSGLPAGAGFRLLVSAGGCSGYSTEFSAEAKPLAGDEAVAVADGLHLFLPAESRLLLEGATLDFIDTPMQSGLSVRSPAASSCGCSSAGGTAQAPAAASMPMSALLRR</sequence>
<reference evidence="2" key="1">
    <citation type="submission" date="2016-10" db="EMBL/GenBank/DDBJ databases">
        <title>Sequence of Gallionella enrichment culture.</title>
        <authorList>
            <person name="Poehlein A."/>
            <person name="Muehling M."/>
            <person name="Daniel R."/>
        </authorList>
    </citation>
    <scope>NUCLEOTIDE SEQUENCE</scope>
</reference>
<proteinExistence type="predicted"/>
<gene>
    <name evidence="2" type="primary">erpA_24</name>
    <name evidence="2" type="ORF">GALL_546850</name>
</gene>
<dbReference type="Pfam" id="PF01521">
    <property type="entry name" value="Fe-S_biosyn"/>
    <property type="match status" value="1"/>
</dbReference>
<dbReference type="InterPro" id="IPR035903">
    <property type="entry name" value="HesB-like_dom_sf"/>
</dbReference>
<evidence type="ECO:0000313" key="2">
    <source>
        <dbReference type="EMBL" id="OIQ63775.1"/>
    </source>
</evidence>
<dbReference type="AlphaFoldDB" id="A0A1J5P7L2"/>
<protein>
    <submittedName>
        <fullName evidence="2">Iron-sulfur cluster insertion protein ErpA</fullName>
    </submittedName>
</protein>
<accession>A0A1J5P7L2</accession>
<organism evidence="2">
    <name type="scientific">mine drainage metagenome</name>
    <dbReference type="NCBI Taxonomy" id="410659"/>
    <lineage>
        <taxon>unclassified sequences</taxon>
        <taxon>metagenomes</taxon>
        <taxon>ecological metagenomes</taxon>
    </lineage>
</organism>
<comment type="caution">
    <text evidence="2">The sequence shown here is derived from an EMBL/GenBank/DDBJ whole genome shotgun (WGS) entry which is preliminary data.</text>
</comment>